<dbReference type="EMBL" id="LFJJ01000080">
    <property type="protein sequence ID" value="KND60125.1"/>
    <property type="molecule type" value="Genomic_DNA"/>
</dbReference>
<dbReference type="CDD" id="cd02440">
    <property type="entry name" value="AdoMet_MTases"/>
    <property type="match status" value="1"/>
</dbReference>
<protein>
    <submittedName>
        <fullName evidence="1">Uncharacterized protein</fullName>
    </submittedName>
</protein>
<dbReference type="AlphaFoldDB" id="A0A0L0MCZ1"/>
<name>A0A0L0MCZ1_9BURK</name>
<keyword evidence="2" id="KW-1185">Reference proteome</keyword>
<evidence type="ECO:0000313" key="2">
    <source>
        <dbReference type="Proteomes" id="UP000036959"/>
    </source>
</evidence>
<dbReference type="SUPFAM" id="SSF53335">
    <property type="entry name" value="S-adenosyl-L-methionine-dependent methyltransferases"/>
    <property type="match status" value="1"/>
</dbReference>
<dbReference type="Pfam" id="PF13489">
    <property type="entry name" value="Methyltransf_23"/>
    <property type="match status" value="1"/>
</dbReference>
<proteinExistence type="predicted"/>
<accession>A0A0L0MCZ1</accession>
<dbReference type="RefSeq" id="WP_050454010.1">
    <property type="nucleotide sequence ID" value="NZ_LFJJ01000080.1"/>
</dbReference>
<gene>
    <name evidence="1" type="ORF">BVER_00105c</name>
</gene>
<dbReference type="InterPro" id="IPR029063">
    <property type="entry name" value="SAM-dependent_MTases_sf"/>
</dbReference>
<sequence>MTEPSDTDRYKHFDSDYYEDGAKKGTVYRDYRAETRRNRTYFEIVETIIECFQPKRVLEIGCATGIVVKHLNDLGVEAHGIDVSSWSVDNREHENVILSGAESLPYPDDYFDVVFSVHSLEHLPSDVKDAAFAEMTRVCGSGIQFHMLPILGAGPYCGDTFGHLISLRSDPTHNLLFNRDWWLREWGRQGWHDTWLQIAFLHDGQHFELTKCQYILSRSLTIGDLYKRVLRHDTQVARGLHSTLHGKPPPGLDIHLKRLSDTFVHSDAASAENPGTSWHDIAKSGDGPTDVIQRLQQEARAARQEAEHYKKAYVETIHSTCWKITAPLRWLKTRGRSGGG</sequence>
<organism evidence="1 2">
    <name type="scientific">Candidatus Burkholderia verschuerenii</name>
    <dbReference type="NCBI Taxonomy" id="242163"/>
    <lineage>
        <taxon>Bacteria</taxon>
        <taxon>Pseudomonadati</taxon>
        <taxon>Pseudomonadota</taxon>
        <taxon>Betaproteobacteria</taxon>
        <taxon>Burkholderiales</taxon>
        <taxon>Burkholderiaceae</taxon>
        <taxon>Burkholderia</taxon>
    </lineage>
</organism>
<reference evidence="2" key="1">
    <citation type="submission" date="2015-06" db="EMBL/GenBank/DDBJ databases">
        <title>Comparative genomics of Burkholderia leaf nodule symbionts.</title>
        <authorList>
            <person name="Carlier A."/>
            <person name="Eberl L."/>
            <person name="Pinto-Carbo M."/>
        </authorList>
    </citation>
    <scope>NUCLEOTIDE SEQUENCE [LARGE SCALE GENOMIC DNA]</scope>
    <source>
        <strain evidence="2">UZHbot4</strain>
    </source>
</reference>
<dbReference type="Gene3D" id="3.40.50.150">
    <property type="entry name" value="Vaccinia Virus protein VP39"/>
    <property type="match status" value="1"/>
</dbReference>
<dbReference type="Proteomes" id="UP000036959">
    <property type="component" value="Unassembled WGS sequence"/>
</dbReference>
<dbReference type="PATRIC" id="fig|242163.4.peg.6643"/>
<comment type="caution">
    <text evidence="1">The sequence shown here is derived from an EMBL/GenBank/DDBJ whole genome shotgun (WGS) entry which is preliminary data.</text>
</comment>
<dbReference type="OrthoDB" id="529208at2"/>
<evidence type="ECO:0000313" key="1">
    <source>
        <dbReference type="EMBL" id="KND60125.1"/>
    </source>
</evidence>